<evidence type="ECO:0000313" key="8">
    <source>
        <dbReference type="EMBL" id="CRZ34156.1"/>
    </source>
</evidence>
<dbReference type="Pfam" id="PF08281">
    <property type="entry name" value="Sigma70_r4_2"/>
    <property type="match status" value="1"/>
</dbReference>
<evidence type="ECO:0000256" key="3">
    <source>
        <dbReference type="ARBA" id="ARBA00023082"/>
    </source>
</evidence>
<organism evidence="8 9">
    <name type="scientific">Herbinix hemicellulosilytica</name>
    <dbReference type="NCBI Taxonomy" id="1564487"/>
    <lineage>
        <taxon>Bacteria</taxon>
        <taxon>Bacillati</taxon>
        <taxon>Bacillota</taxon>
        <taxon>Clostridia</taxon>
        <taxon>Lachnospirales</taxon>
        <taxon>Lachnospiraceae</taxon>
        <taxon>Herbinix</taxon>
    </lineage>
</organism>
<dbReference type="SUPFAM" id="SSF88659">
    <property type="entry name" value="Sigma3 and sigma4 domains of RNA polymerase sigma factors"/>
    <property type="match status" value="1"/>
</dbReference>
<dbReference type="RefSeq" id="WP_103202279.1">
    <property type="nucleotide sequence ID" value="NZ_CVTD020000011.1"/>
</dbReference>
<name>A0A0H5SH83_HERHM</name>
<evidence type="ECO:0000259" key="6">
    <source>
        <dbReference type="Pfam" id="PF04542"/>
    </source>
</evidence>
<evidence type="ECO:0008006" key="10">
    <source>
        <dbReference type="Google" id="ProtNLM"/>
    </source>
</evidence>
<dbReference type="NCBIfam" id="TIGR02937">
    <property type="entry name" value="sigma70-ECF"/>
    <property type="match status" value="1"/>
</dbReference>
<dbReference type="OrthoDB" id="9795666at2"/>
<dbReference type="GO" id="GO:0003677">
    <property type="term" value="F:DNA binding"/>
    <property type="evidence" value="ECO:0007669"/>
    <property type="project" value="UniProtKB-KW"/>
</dbReference>
<dbReference type="InterPro" id="IPR013324">
    <property type="entry name" value="RNA_pol_sigma_r3/r4-like"/>
</dbReference>
<evidence type="ECO:0000256" key="4">
    <source>
        <dbReference type="ARBA" id="ARBA00023125"/>
    </source>
</evidence>
<keyword evidence="9" id="KW-1185">Reference proteome</keyword>
<dbReference type="InterPro" id="IPR013249">
    <property type="entry name" value="RNA_pol_sigma70_r4_t2"/>
</dbReference>
<proteinExistence type="inferred from homology"/>
<dbReference type="Proteomes" id="UP000236497">
    <property type="component" value="Unassembled WGS sequence"/>
</dbReference>
<dbReference type="GO" id="GO:0006352">
    <property type="term" value="P:DNA-templated transcription initiation"/>
    <property type="evidence" value="ECO:0007669"/>
    <property type="project" value="InterPro"/>
</dbReference>
<evidence type="ECO:0000256" key="2">
    <source>
        <dbReference type="ARBA" id="ARBA00023015"/>
    </source>
</evidence>
<dbReference type="PANTHER" id="PTHR43133">
    <property type="entry name" value="RNA POLYMERASE ECF-TYPE SIGMA FACTO"/>
    <property type="match status" value="1"/>
</dbReference>
<gene>
    <name evidence="8" type="ORF">HHT355_0953</name>
</gene>
<keyword evidence="2" id="KW-0805">Transcription regulation</keyword>
<evidence type="ECO:0000259" key="7">
    <source>
        <dbReference type="Pfam" id="PF08281"/>
    </source>
</evidence>
<dbReference type="AlphaFoldDB" id="A0A0H5SH83"/>
<dbReference type="Gene3D" id="1.10.10.10">
    <property type="entry name" value="Winged helix-like DNA-binding domain superfamily/Winged helix DNA-binding domain"/>
    <property type="match status" value="1"/>
</dbReference>
<feature type="domain" description="RNA polymerase sigma factor 70 region 4 type 2" evidence="7">
    <location>
        <begin position="94"/>
        <end position="144"/>
    </location>
</feature>
<dbReference type="InterPro" id="IPR039425">
    <property type="entry name" value="RNA_pol_sigma-70-like"/>
</dbReference>
<accession>A0A0H5SH83</accession>
<evidence type="ECO:0000256" key="1">
    <source>
        <dbReference type="ARBA" id="ARBA00010641"/>
    </source>
</evidence>
<dbReference type="PANTHER" id="PTHR43133:SF8">
    <property type="entry name" value="RNA POLYMERASE SIGMA FACTOR HI_1459-RELATED"/>
    <property type="match status" value="1"/>
</dbReference>
<dbReference type="InterPro" id="IPR013325">
    <property type="entry name" value="RNA_pol_sigma_r2"/>
</dbReference>
<dbReference type="Gene3D" id="1.10.1740.10">
    <property type="match status" value="1"/>
</dbReference>
<protein>
    <recommendedName>
        <fullName evidence="10">RNA polymerase sigma-70 factor (ECF subfamily)</fullName>
    </recommendedName>
</protein>
<dbReference type="InterPro" id="IPR036388">
    <property type="entry name" value="WH-like_DNA-bd_sf"/>
</dbReference>
<keyword evidence="4" id="KW-0238">DNA-binding</keyword>
<dbReference type="InterPro" id="IPR014284">
    <property type="entry name" value="RNA_pol_sigma-70_dom"/>
</dbReference>
<keyword evidence="5" id="KW-0804">Transcription</keyword>
<dbReference type="CDD" id="cd06171">
    <property type="entry name" value="Sigma70_r4"/>
    <property type="match status" value="1"/>
</dbReference>
<evidence type="ECO:0000313" key="9">
    <source>
        <dbReference type="Proteomes" id="UP000236497"/>
    </source>
</evidence>
<dbReference type="InterPro" id="IPR007627">
    <property type="entry name" value="RNA_pol_sigma70_r2"/>
</dbReference>
<dbReference type="SUPFAM" id="SSF88946">
    <property type="entry name" value="Sigma2 domain of RNA polymerase sigma factors"/>
    <property type="match status" value="1"/>
</dbReference>
<comment type="similarity">
    <text evidence="1">Belongs to the sigma-70 factor family. ECF subfamily.</text>
</comment>
<feature type="domain" description="RNA polymerase sigma-70 region 2" evidence="6">
    <location>
        <begin position="5"/>
        <end position="73"/>
    </location>
</feature>
<keyword evidence="3" id="KW-0731">Sigma factor</keyword>
<reference evidence="8 9" key="1">
    <citation type="submission" date="2015-06" db="EMBL/GenBank/DDBJ databases">
        <authorList>
            <person name="Wibberg Daniel"/>
        </authorList>
    </citation>
    <scope>NUCLEOTIDE SEQUENCE [LARGE SCALE GENOMIC DNA]</scope>
    <source>
        <strain evidence="8 9">T3/55T</strain>
    </source>
</reference>
<dbReference type="GO" id="GO:0016987">
    <property type="term" value="F:sigma factor activity"/>
    <property type="evidence" value="ECO:0007669"/>
    <property type="project" value="UniProtKB-KW"/>
</dbReference>
<dbReference type="Pfam" id="PF04542">
    <property type="entry name" value="Sigma70_r2"/>
    <property type="match status" value="1"/>
</dbReference>
<evidence type="ECO:0000256" key="5">
    <source>
        <dbReference type="ARBA" id="ARBA00023163"/>
    </source>
</evidence>
<dbReference type="EMBL" id="CVTD020000011">
    <property type="protein sequence ID" value="CRZ34156.1"/>
    <property type="molecule type" value="Genomic_DNA"/>
</dbReference>
<sequence>MIDKLYSKYHKEILWYCINLSGNNRAFAEDIVQDTFMRGLENAHILNEMTQAQCRAWLYKTAKNIFIDKIRRINKEPQPEIDAVTEDDLSEIMVRQLCAQLPDEERDLFWLRFMEGYNSTELGELFSLSPSTVRSRLSSARKKIRKLYLEQKGKGEYYGKKEIGN</sequence>